<protein>
    <submittedName>
        <fullName evidence="2">Uncharacterized protein</fullName>
    </submittedName>
</protein>
<name>A0A5B7ES01_PORTR</name>
<feature type="region of interest" description="Disordered" evidence="1">
    <location>
        <begin position="48"/>
        <end position="70"/>
    </location>
</feature>
<evidence type="ECO:0000313" key="3">
    <source>
        <dbReference type="Proteomes" id="UP000324222"/>
    </source>
</evidence>
<dbReference type="AlphaFoldDB" id="A0A5B7ES01"/>
<accession>A0A5B7ES01</accession>
<organism evidence="2 3">
    <name type="scientific">Portunus trituberculatus</name>
    <name type="common">Swimming crab</name>
    <name type="synonym">Neptunus trituberculatus</name>
    <dbReference type="NCBI Taxonomy" id="210409"/>
    <lineage>
        <taxon>Eukaryota</taxon>
        <taxon>Metazoa</taxon>
        <taxon>Ecdysozoa</taxon>
        <taxon>Arthropoda</taxon>
        <taxon>Crustacea</taxon>
        <taxon>Multicrustacea</taxon>
        <taxon>Malacostraca</taxon>
        <taxon>Eumalacostraca</taxon>
        <taxon>Eucarida</taxon>
        <taxon>Decapoda</taxon>
        <taxon>Pleocyemata</taxon>
        <taxon>Brachyura</taxon>
        <taxon>Eubrachyura</taxon>
        <taxon>Portunoidea</taxon>
        <taxon>Portunidae</taxon>
        <taxon>Portuninae</taxon>
        <taxon>Portunus</taxon>
    </lineage>
</organism>
<reference evidence="2 3" key="1">
    <citation type="submission" date="2019-05" db="EMBL/GenBank/DDBJ databases">
        <title>Another draft genome of Portunus trituberculatus and its Hox gene families provides insights of decapod evolution.</title>
        <authorList>
            <person name="Jeong J.-H."/>
            <person name="Song I."/>
            <person name="Kim S."/>
            <person name="Choi T."/>
            <person name="Kim D."/>
            <person name="Ryu S."/>
            <person name="Kim W."/>
        </authorList>
    </citation>
    <scope>NUCLEOTIDE SEQUENCE [LARGE SCALE GENOMIC DNA]</scope>
    <source>
        <tissue evidence="2">Muscle</tissue>
    </source>
</reference>
<evidence type="ECO:0000256" key="1">
    <source>
        <dbReference type="SAM" id="MobiDB-lite"/>
    </source>
</evidence>
<comment type="caution">
    <text evidence="2">The sequence shown here is derived from an EMBL/GenBank/DDBJ whole genome shotgun (WGS) entry which is preliminary data.</text>
</comment>
<feature type="compositionally biased region" description="Polar residues" evidence="1">
    <location>
        <begin position="52"/>
        <end position="62"/>
    </location>
</feature>
<sequence>MARDPRCRTTNFTTTCETLLPYGEQPYICVMTTDSNLNHHFSKQWRRASLRRGSNTPRTAPHSNLPHPAPINSRTRATQNPHCYSVTLTWSPVLIGADKPPTPGQSLPSIIGASQPSNTMQGLLPGFCDPDPETSTIHAREAAHTWLLAP</sequence>
<dbReference type="Proteomes" id="UP000324222">
    <property type="component" value="Unassembled WGS sequence"/>
</dbReference>
<gene>
    <name evidence="2" type="ORF">E2C01_030805</name>
</gene>
<dbReference type="EMBL" id="VSRR010003750">
    <property type="protein sequence ID" value="MPC37331.1"/>
    <property type="molecule type" value="Genomic_DNA"/>
</dbReference>
<proteinExistence type="predicted"/>
<evidence type="ECO:0000313" key="2">
    <source>
        <dbReference type="EMBL" id="MPC37331.1"/>
    </source>
</evidence>
<keyword evidence="3" id="KW-1185">Reference proteome</keyword>